<gene>
    <name evidence="1" type="ORF">O181_015003</name>
</gene>
<sequence>MFRCQMAIQEYRWNMKIIYKEGKSHIKADGLSRWPLENAKSNPAYDPEVASKIPIHLMEIDRRVNFGFSEWALESGTPDSGNTDSEGKENPLLRISSSQLHNEFASAVMKRYDKHKHWAYLCNSFNKRTGAQN</sequence>
<proteinExistence type="predicted"/>
<evidence type="ECO:0000313" key="1">
    <source>
        <dbReference type="EMBL" id="MBW0475288.1"/>
    </source>
</evidence>
<dbReference type="Proteomes" id="UP000765509">
    <property type="component" value="Unassembled WGS sequence"/>
</dbReference>
<reference evidence="1" key="1">
    <citation type="submission" date="2021-03" db="EMBL/GenBank/DDBJ databases">
        <title>Draft genome sequence of rust myrtle Austropuccinia psidii MF-1, a brazilian biotype.</title>
        <authorList>
            <person name="Quecine M.C."/>
            <person name="Pachon D.M.R."/>
            <person name="Bonatelli M.L."/>
            <person name="Correr F.H."/>
            <person name="Franceschini L.M."/>
            <person name="Leite T.F."/>
            <person name="Margarido G.R.A."/>
            <person name="Almeida C.A."/>
            <person name="Ferrarezi J.A."/>
            <person name="Labate C.A."/>
        </authorList>
    </citation>
    <scope>NUCLEOTIDE SEQUENCE</scope>
    <source>
        <strain evidence="1">MF-1</strain>
    </source>
</reference>
<evidence type="ECO:0000313" key="2">
    <source>
        <dbReference type="Proteomes" id="UP000765509"/>
    </source>
</evidence>
<dbReference type="EMBL" id="AVOT02004047">
    <property type="protein sequence ID" value="MBW0475288.1"/>
    <property type="molecule type" value="Genomic_DNA"/>
</dbReference>
<dbReference type="AlphaFoldDB" id="A0A9Q3C2B2"/>
<name>A0A9Q3C2B2_9BASI</name>
<keyword evidence="2" id="KW-1185">Reference proteome</keyword>
<protein>
    <submittedName>
        <fullName evidence="1">Uncharacterized protein</fullName>
    </submittedName>
</protein>
<accession>A0A9Q3C2B2</accession>
<organism evidence="1 2">
    <name type="scientific">Austropuccinia psidii MF-1</name>
    <dbReference type="NCBI Taxonomy" id="1389203"/>
    <lineage>
        <taxon>Eukaryota</taxon>
        <taxon>Fungi</taxon>
        <taxon>Dikarya</taxon>
        <taxon>Basidiomycota</taxon>
        <taxon>Pucciniomycotina</taxon>
        <taxon>Pucciniomycetes</taxon>
        <taxon>Pucciniales</taxon>
        <taxon>Sphaerophragmiaceae</taxon>
        <taxon>Austropuccinia</taxon>
    </lineage>
</organism>
<dbReference type="OrthoDB" id="420169at2759"/>
<comment type="caution">
    <text evidence="1">The sequence shown here is derived from an EMBL/GenBank/DDBJ whole genome shotgun (WGS) entry which is preliminary data.</text>
</comment>